<dbReference type="OrthoDB" id="646694at2"/>
<evidence type="ECO:0000256" key="1">
    <source>
        <dbReference type="ARBA" id="ARBA00009437"/>
    </source>
</evidence>
<dbReference type="Proteomes" id="UP000293172">
    <property type="component" value="Unassembled WGS sequence"/>
</dbReference>
<accession>A0A4Q9R488</accession>
<feature type="domain" description="HTH lysR-type" evidence="5">
    <location>
        <begin position="1"/>
        <end position="58"/>
    </location>
</feature>
<dbReference type="InterPro" id="IPR036388">
    <property type="entry name" value="WH-like_DNA-bd_sf"/>
</dbReference>
<gene>
    <name evidence="6" type="ORF">DNK44_11100</name>
</gene>
<dbReference type="EMBL" id="QJUL01000013">
    <property type="protein sequence ID" value="TBU92915.1"/>
    <property type="molecule type" value="Genomic_DNA"/>
</dbReference>
<dbReference type="PRINTS" id="PR00039">
    <property type="entry name" value="HTHLYSR"/>
</dbReference>
<dbReference type="Pfam" id="PF03466">
    <property type="entry name" value="LysR_substrate"/>
    <property type="match status" value="1"/>
</dbReference>
<dbReference type="InterPro" id="IPR005119">
    <property type="entry name" value="LysR_subst-bd"/>
</dbReference>
<evidence type="ECO:0000313" key="7">
    <source>
        <dbReference type="Proteomes" id="UP000293172"/>
    </source>
</evidence>
<dbReference type="InterPro" id="IPR036390">
    <property type="entry name" value="WH_DNA-bd_sf"/>
</dbReference>
<keyword evidence="2" id="KW-0805">Transcription regulation</keyword>
<sequence>MDFRQLRYFVALYEEGHVGRAAERLSISQPALSQQIRQLEQQLEVSLFERTGKRLLPTLGAHTLYNHALPLLEGLERAHEALRSFRGQGPRSLTIGVLQTVNASLVPLLLERLHLAQPHLVVRIYELSGIDIERRLLTGSLDIGIGFLPPRQPGLHSLELYEDELQLVIPHTHPLREFKKVSLAQAAELPMLLLGEEFRIRQIWQEQLALLGRRPRVQAELNHMGGILDSLMHTPLATVLPGRARQMHGNQALLWKPLSEPRVPLHVGLVFRDAQRQQAMLELLRAVLEDIVQPPRGPVGPGTSGTLRGVPQ</sequence>
<dbReference type="Gene3D" id="1.10.10.10">
    <property type="entry name" value="Winged helix-like DNA-binding domain superfamily/Winged helix DNA-binding domain"/>
    <property type="match status" value="1"/>
</dbReference>
<reference evidence="6 7" key="1">
    <citation type="submission" date="2018-06" db="EMBL/GenBank/DDBJ databases">
        <title>Three novel Pseudomonas species isolated from symptomatic oak.</title>
        <authorList>
            <person name="Bueno-Gonzalez V."/>
            <person name="Brady C."/>
        </authorList>
    </citation>
    <scope>NUCLEOTIDE SEQUENCE [LARGE SCALE GENOMIC DNA]</scope>
    <source>
        <strain evidence="6 7">P6B</strain>
    </source>
</reference>
<dbReference type="PANTHER" id="PTHR30346:SF28">
    <property type="entry name" value="HTH-TYPE TRANSCRIPTIONAL REGULATOR CYNR"/>
    <property type="match status" value="1"/>
</dbReference>
<comment type="caution">
    <text evidence="6">The sequence shown here is derived from an EMBL/GenBank/DDBJ whole genome shotgun (WGS) entry which is preliminary data.</text>
</comment>
<evidence type="ECO:0000259" key="5">
    <source>
        <dbReference type="PROSITE" id="PS50931"/>
    </source>
</evidence>
<dbReference type="SUPFAM" id="SSF46785">
    <property type="entry name" value="Winged helix' DNA-binding domain"/>
    <property type="match status" value="1"/>
</dbReference>
<dbReference type="GO" id="GO:0032993">
    <property type="term" value="C:protein-DNA complex"/>
    <property type="evidence" value="ECO:0007669"/>
    <property type="project" value="TreeGrafter"/>
</dbReference>
<proteinExistence type="inferred from homology"/>
<evidence type="ECO:0000313" key="6">
    <source>
        <dbReference type="EMBL" id="TBU92915.1"/>
    </source>
</evidence>
<organism evidence="6 7">
    <name type="scientific">Phytopseudomonas dryadis</name>
    <dbReference type="NCBI Taxonomy" id="2487520"/>
    <lineage>
        <taxon>Bacteria</taxon>
        <taxon>Pseudomonadati</taxon>
        <taxon>Pseudomonadota</taxon>
        <taxon>Gammaproteobacteria</taxon>
        <taxon>Pseudomonadales</taxon>
        <taxon>Pseudomonadaceae</taxon>
        <taxon>Phytopseudomonas</taxon>
    </lineage>
</organism>
<dbReference type="Pfam" id="PF00126">
    <property type="entry name" value="HTH_1"/>
    <property type="match status" value="1"/>
</dbReference>
<name>A0A4Q9R488_9GAMM</name>
<dbReference type="SUPFAM" id="SSF53850">
    <property type="entry name" value="Periplasmic binding protein-like II"/>
    <property type="match status" value="1"/>
</dbReference>
<dbReference type="RefSeq" id="WP_131198002.1">
    <property type="nucleotide sequence ID" value="NZ_QJUL01000013.1"/>
</dbReference>
<keyword evidence="3" id="KW-0238">DNA-binding</keyword>
<dbReference type="CDD" id="cd05466">
    <property type="entry name" value="PBP2_LTTR_substrate"/>
    <property type="match status" value="1"/>
</dbReference>
<comment type="similarity">
    <text evidence="1">Belongs to the LysR transcriptional regulatory family.</text>
</comment>
<dbReference type="PROSITE" id="PS50931">
    <property type="entry name" value="HTH_LYSR"/>
    <property type="match status" value="1"/>
</dbReference>
<dbReference type="FunFam" id="1.10.10.10:FF:000001">
    <property type="entry name" value="LysR family transcriptional regulator"/>
    <property type="match status" value="1"/>
</dbReference>
<evidence type="ECO:0000256" key="4">
    <source>
        <dbReference type="ARBA" id="ARBA00023163"/>
    </source>
</evidence>
<dbReference type="PANTHER" id="PTHR30346">
    <property type="entry name" value="TRANSCRIPTIONAL DUAL REGULATOR HCAR-RELATED"/>
    <property type="match status" value="1"/>
</dbReference>
<dbReference type="GO" id="GO:0003700">
    <property type="term" value="F:DNA-binding transcription factor activity"/>
    <property type="evidence" value="ECO:0007669"/>
    <property type="project" value="InterPro"/>
</dbReference>
<dbReference type="AlphaFoldDB" id="A0A4Q9R488"/>
<evidence type="ECO:0000256" key="3">
    <source>
        <dbReference type="ARBA" id="ARBA00023125"/>
    </source>
</evidence>
<keyword evidence="4" id="KW-0804">Transcription</keyword>
<dbReference type="GO" id="GO:0003677">
    <property type="term" value="F:DNA binding"/>
    <property type="evidence" value="ECO:0007669"/>
    <property type="project" value="UniProtKB-KW"/>
</dbReference>
<protein>
    <submittedName>
        <fullName evidence="6">LysR family transcriptional regulator</fullName>
    </submittedName>
</protein>
<dbReference type="Gene3D" id="3.40.190.290">
    <property type="match status" value="1"/>
</dbReference>
<dbReference type="InterPro" id="IPR000847">
    <property type="entry name" value="LysR_HTH_N"/>
</dbReference>
<evidence type="ECO:0000256" key="2">
    <source>
        <dbReference type="ARBA" id="ARBA00023015"/>
    </source>
</evidence>